<reference evidence="14 15" key="1">
    <citation type="submission" date="2011-09" db="EMBL/GenBank/DDBJ databases">
        <title>The permanent draft genome of Caldithrix abyssi DSM 13497.</title>
        <authorList>
            <consortium name="US DOE Joint Genome Institute (JGI-PGF)"/>
            <person name="Lucas S."/>
            <person name="Han J."/>
            <person name="Lapidus A."/>
            <person name="Bruce D."/>
            <person name="Goodwin L."/>
            <person name="Pitluck S."/>
            <person name="Peters L."/>
            <person name="Kyrpides N."/>
            <person name="Mavromatis K."/>
            <person name="Ivanova N."/>
            <person name="Mikhailova N."/>
            <person name="Chertkov O."/>
            <person name="Detter J.C."/>
            <person name="Tapia R."/>
            <person name="Han C."/>
            <person name="Land M."/>
            <person name="Hauser L."/>
            <person name="Markowitz V."/>
            <person name="Cheng J.-F."/>
            <person name="Hugenholtz P."/>
            <person name="Woyke T."/>
            <person name="Wu D."/>
            <person name="Spring S."/>
            <person name="Brambilla E."/>
            <person name="Klenk H.-P."/>
            <person name="Eisen J.A."/>
        </authorList>
    </citation>
    <scope>NUCLEOTIDE SEQUENCE [LARGE SCALE GENOMIC DNA]</scope>
    <source>
        <strain evidence="14 15">DSM 13497</strain>
    </source>
</reference>
<evidence type="ECO:0000256" key="7">
    <source>
        <dbReference type="ARBA" id="ARBA00023136"/>
    </source>
</evidence>
<gene>
    <name evidence="10 13" type="primary">murG</name>
    <name evidence="13" type="ORF">Cabys_1170</name>
    <name evidence="14" type="ORF">Calab_2366</name>
</gene>
<dbReference type="GO" id="GO:0005975">
    <property type="term" value="P:carbohydrate metabolic process"/>
    <property type="evidence" value="ECO:0007669"/>
    <property type="project" value="InterPro"/>
</dbReference>
<evidence type="ECO:0000256" key="2">
    <source>
        <dbReference type="ARBA" id="ARBA00022618"/>
    </source>
</evidence>
<keyword evidence="2 10" id="KW-0132">Cell division</keyword>
<feature type="binding site" evidence="10">
    <location>
        <begin position="14"/>
        <end position="16"/>
    </location>
    <ligand>
        <name>UDP-N-acetyl-alpha-D-glucosamine</name>
        <dbReference type="ChEBI" id="CHEBI:57705"/>
    </ligand>
</feature>
<dbReference type="NCBIfam" id="TIGR01133">
    <property type="entry name" value="murG"/>
    <property type="match status" value="1"/>
</dbReference>
<protein>
    <recommendedName>
        <fullName evidence="10">UDP-N-acetylglucosamine--N-acetylmuramyl-(pentapeptide) pyrophosphoryl-undecaprenol N-acetylglucosamine transferase</fullName>
        <ecNumber evidence="10">2.4.1.227</ecNumber>
    </recommendedName>
    <alternativeName>
        <fullName evidence="10">Undecaprenyl-PP-MurNAc-pentapeptide-UDPGlcNAc GlcNAc transferase</fullName>
    </alternativeName>
</protein>
<dbReference type="KEGG" id="caby:Cabys_1170"/>
<dbReference type="GO" id="GO:0050511">
    <property type="term" value="F:undecaprenyldiphospho-muramoylpentapeptide beta-N-acetylglucosaminyltransferase activity"/>
    <property type="evidence" value="ECO:0007669"/>
    <property type="project" value="UniProtKB-UniRule"/>
</dbReference>
<dbReference type="EMBL" id="CP018099">
    <property type="protein sequence ID" value="APF17919.1"/>
    <property type="molecule type" value="Genomic_DNA"/>
</dbReference>
<evidence type="ECO:0000256" key="4">
    <source>
        <dbReference type="ARBA" id="ARBA00022679"/>
    </source>
</evidence>
<dbReference type="Pfam" id="PF03033">
    <property type="entry name" value="Glyco_transf_28"/>
    <property type="match status" value="1"/>
</dbReference>
<feature type="domain" description="Glycosyltransferase family 28 N-terminal" evidence="11">
    <location>
        <begin position="7"/>
        <end position="142"/>
    </location>
</feature>
<dbReference type="Proteomes" id="UP000183868">
    <property type="component" value="Chromosome"/>
</dbReference>
<dbReference type="PaxDb" id="880073-Calab_2366"/>
<keyword evidence="8 10" id="KW-0131">Cell cycle</keyword>
<dbReference type="STRING" id="880073.Cabys_1170"/>
<keyword evidence="9 10" id="KW-0961">Cell wall biogenesis/degradation</keyword>
<organism evidence="14 15">
    <name type="scientific">Caldithrix abyssi DSM 13497</name>
    <dbReference type="NCBI Taxonomy" id="880073"/>
    <lineage>
        <taxon>Bacteria</taxon>
        <taxon>Pseudomonadati</taxon>
        <taxon>Calditrichota</taxon>
        <taxon>Calditrichia</taxon>
        <taxon>Calditrichales</taxon>
        <taxon>Calditrichaceae</taxon>
        <taxon>Caldithrix</taxon>
    </lineage>
</organism>
<evidence type="ECO:0000256" key="8">
    <source>
        <dbReference type="ARBA" id="ARBA00023306"/>
    </source>
</evidence>
<dbReference type="FunCoup" id="H1XY49">
    <property type="interactions" value="295"/>
</dbReference>
<dbReference type="Gene3D" id="3.40.50.2000">
    <property type="entry name" value="Glycogen Phosphorylase B"/>
    <property type="match status" value="2"/>
</dbReference>
<evidence type="ECO:0000256" key="9">
    <source>
        <dbReference type="ARBA" id="ARBA00023316"/>
    </source>
</evidence>
<dbReference type="OrthoDB" id="9808936at2"/>
<keyword evidence="3 10" id="KW-0328">Glycosyltransferase</keyword>
<evidence type="ECO:0000256" key="1">
    <source>
        <dbReference type="ARBA" id="ARBA00022475"/>
    </source>
</evidence>
<evidence type="ECO:0000313" key="14">
    <source>
        <dbReference type="EMBL" id="EHO41976.1"/>
    </source>
</evidence>
<dbReference type="HAMAP" id="MF_00033">
    <property type="entry name" value="MurG"/>
    <property type="match status" value="1"/>
</dbReference>
<dbReference type="EC" id="2.4.1.227" evidence="10"/>
<dbReference type="HOGENOM" id="CLU_037404_2_1_0"/>
<comment type="function">
    <text evidence="10">Cell wall formation. Catalyzes the transfer of a GlcNAc subunit on undecaprenyl-pyrophosphoryl-MurNAc-pentapeptide (lipid intermediate I) to form undecaprenyl-pyrophosphoryl-MurNAc-(pentapeptide)GlcNAc (lipid intermediate II).</text>
</comment>
<dbReference type="GO" id="GO:0051301">
    <property type="term" value="P:cell division"/>
    <property type="evidence" value="ECO:0007669"/>
    <property type="project" value="UniProtKB-KW"/>
</dbReference>
<dbReference type="GO" id="GO:0005886">
    <property type="term" value="C:plasma membrane"/>
    <property type="evidence" value="ECO:0007669"/>
    <property type="project" value="UniProtKB-SubCell"/>
</dbReference>
<sequence>MKEKIRVAIAGGGTGGHFFPALNLGQAMEERWQAQLLFFGTARGIESSILPQKGYALTLLPVRGFQRRMTLKNLLFPINLLRSMALSKKALRAFRPHLALGTGGYVMGPVLRTAKKMGVPIVIQEQNSYPGVTTRLLAREANLLFLAYEEALEHLPDGVHAVVTGNPIKMQKRFTSKEEAKKALGFLADLPLVAVIGGSQGAESMNRAVMAALKSGLLPQKVQWLWQTGRQHFERWKAEVKREKLRQVAVRPFIDEMATVYQAADLMVCRAGAMTLSELMAMGCPAVLVPFPFAAGDHQFKNAQAVAQKGAAVVLKDDEKLPQKLMDLLPALIEDQNKLKEMAKAMERLHKQDSIDQILSLIEQLLKERGVNFGEGL</sequence>
<keyword evidence="4 10" id="KW-0808">Transferase</keyword>
<comment type="pathway">
    <text evidence="10">Cell wall biogenesis; peptidoglycan biosynthesis.</text>
</comment>
<keyword evidence="7 10" id="KW-0472">Membrane</keyword>
<dbReference type="UniPathway" id="UPA00219"/>
<dbReference type="AlphaFoldDB" id="H1XY49"/>
<comment type="caution">
    <text evidence="10">Lacks conserved residue(s) required for the propagation of feature annotation.</text>
</comment>
<dbReference type="PANTHER" id="PTHR21015">
    <property type="entry name" value="UDP-N-ACETYLGLUCOSAMINE--N-ACETYLMURAMYL-(PENTAPEPTIDE) PYROPHOSPHORYL-UNDECAPRENOL N-ACETYLGLUCOSAMINE TRANSFERASE 1"/>
    <property type="match status" value="1"/>
</dbReference>
<reference evidence="13 16" key="2">
    <citation type="submission" date="2016-11" db="EMBL/GenBank/DDBJ databases">
        <title>Genomic analysis of Caldithrix abyssi and proposal of a novel bacterial phylum Caldithrichaeota.</title>
        <authorList>
            <person name="Kublanov I."/>
            <person name="Sigalova O."/>
            <person name="Gavrilov S."/>
            <person name="Lebedinsky A."/>
            <person name="Ivanova N."/>
            <person name="Daum C."/>
            <person name="Reddy T."/>
            <person name="Klenk H.P."/>
            <person name="Goker M."/>
            <person name="Reva O."/>
            <person name="Miroshnichenko M."/>
            <person name="Kyprides N."/>
            <person name="Woyke T."/>
            <person name="Gelfand M."/>
        </authorList>
    </citation>
    <scope>NUCLEOTIDE SEQUENCE [LARGE SCALE GENOMIC DNA]</scope>
    <source>
        <strain evidence="13 16">LF13</strain>
    </source>
</reference>
<keyword evidence="1 10" id="KW-1003">Cell membrane</keyword>
<dbReference type="InterPro" id="IPR004276">
    <property type="entry name" value="GlycoTrans_28_N"/>
</dbReference>
<dbReference type="RefSeq" id="WP_006929170.1">
    <property type="nucleotide sequence ID" value="NZ_CM001402.1"/>
</dbReference>
<dbReference type="PANTHER" id="PTHR21015:SF22">
    <property type="entry name" value="GLYCOSYLTRANSFERASE"/>
    <property type="match status" value="1"/>
</dbReference>
<proteinExistence type="inferred from homology"/>
<dbReference type="InParanoid" id="H1XY49"/>
<evidence type="ECO:0000256" key="6">
    <source>
        <dbReference type="ARBA" id="ARBA00022984"/>
    </source>
</evidence>
<dbReference type="eggNOG" id="COG0707">
    <property type="taxonomic scope" value="Bacteria"/>
</dbReference>
<feature type="binding site" evidence="10">
    <location>
        <position position="199"/>
    </location>
    <ligand>
        <name>UDP-N-acetyl-alpha-D-glucosamine</name>
        <dbReference type="ChEBI" id="CHEBI:57705"/>
    </ligand>
</feature>
<dbReference type="SUPFAM" id="SSF53756">
    <property type="entry name" value="UDP-Glycosyltransferase/glycogen phosphorylase"/>
    <property type="match status" value="1"/>
</dbReference>
<evidence type="ECO:0000256" key="5">
    <source>
        <dbReference type="ARBA" id="ARBA00022960"/>
    </source>
</evidence>
<feature type="binding site" evidence="10">
    <location>
        <position position="299"/>
    </location>
    <ligand>
        <name>UDP-N-acetyl-alpha-D-glucosamine</name>
        <dbReference type="ChEBI" id="CHEBI:57705"/>
    </ligand>
</feature>
<dbReference type="Proteomes" id="UP000004671">
    <property type="component" value="Chromosome"/>
</dbReference>
<dbReference type="GO" id="GO:0009252">
    <property type="term" value="P:peptidoglycan biosynthetic process"/>
    <property type="evidence" value="ECO:0007669"/>
    <property type="project" value="UniProtKB-UniRule"/>
</dbReference>
<comment type="similarity">
    <text evidence="10">Belongs to the glycosyltransferase 28 family. MurG subfamily.</text>
</comment>
<dbReference type="InterPro" id="IPR006009">
    <property type="entry name" value="GlcNAc_MurG"/>
</dbReference>
<keyword evidence="15" id="KW-1185">Reference proteome</keyword>
<dbReference type="EMBL" id="CM001402">
    <property type="protein sequence ID" value="EHO41976.1"/>
    <property type="molecule type" value="Genomic_DNA"/>
</dbReference>
<evidence type="ECO:0000313" key="15">
    <source>
        <dbReference type="Proteomes" id="UP000004671"/>
    </source>
</evidence>
<evidence type="ECO:0000259" key="12">
    <source>
        <dbReference type="Pfam" id="PF04101"/>
    </source>
</evidence>
<dbReference type="InterPro" id="IPR007235">
    <property type="entry name" value="Glyco_trans_28_C"/>
</dbReference>
<feature type="binding site" evidence="10">
    <location>
        <position position="254"/>
    </location>
    <ligand>
        <name>UDP-N-acetyl-alpha-D-glucosamine</name>
        <dbReference type="ChEBI" id="CHEBI:57705"/>
    </ligand>
</feature>
<name>H1XY49_CALAY</name>
<accession>H1XY49</accession>
<evidence type="ECO:0000313" key="16">
    <source>
        <dbReference type="Proteomes" id="UP000183868"/>
    </source>
</evidence>
<dbReference type="Pfam" id="PF04101">
    <property type="entry name" value="Glyco_tran_28_C"/>
    <property type="match status" value="1"/>
</dbReference>
<dbReference type="CDD" id="cd03785">
    <property type="entry name" value="GT28_MurG"/>
    <property type="match status" value="1"/>
</dbReference>
<dbReference type="GO" id="GO:0008360">
    <property type="term" value="P:regulation of cell shape"/>
    <property type="evidence" value="ECO:0007669"/>
    <property type="project" value="UniProtKB-KW"/>
</dbReference>
<comment type="catalytic activity">
    <reaction evidence="10">
        <text>di-trans,octa-cis-undecaprenyl diphospho-N-acetyl-alpha-D-muramoyl-L-alanyl-D-glutamyl-meso-2,6-diaminopimeloyl-D-alanyl-D-alanine + UDP-N-acetyl-alpha-D-glucosamine = di-trans,octa-cis-undecaprenyl diphospho-[N-acetyl-alpha-D-glucosaminyl-(1-&gt;4)]-N-acetyl-alpha-D-muramoyl-L-alanyl-D-glutamyl-meso-2,6-diaminopimeloyl-D-alanyl-D-alanine + UDP + H(+)</text>
        <dbReference type="Rhea" id="RHEA:31227"/>
        <dbReference type="ChEBI" id="CHEBI:15378"/>
        <dbReference type="ChEBI" id="CHEBI:57705"/>
        <dbReference type="ChEBI" id="CHEBI:58223"/>
        <dbReference type="ChEBI" id="CHEBI:61387"/>
        <dbReference type="ChEBI" id="CHEBI:61388"/>
        <dbReference type="EC" id="2.4.1.227"/>
    </reaction>
</comment>
<feature type="binding site" evidence="10">
    <location>
        <position position="127"/>
    </location>
    <ligand>
        <name>UDP-N-acetyl-alpha-D-glucosamine</name>
        <dbReference type="ChEBI" id="CHEBI:57705"/>
    </ligand>
</feature>
<keyword evidence="6 10" id="KW-0573">Peptidoglycan synthesis</keyword>
<feature type="domain" description="Glycosyl transferase family 28 C-terminal" evidence="12">
    <location>
        <begin position="193"/>
        <end position="357"/>
    </location>
</feature>
<keyword evidence="5 10" id="KW-0133">Cell shape</keyword>
<evidence type="ECO:0000313" key="13">
    <source>
        <dbReference type="EMBL" id="APF17919.1"/>
    </source>
</evidence>
<dbReference type="GO" id="GO:0071555">
    <property type="term" value="P:cell wall organization"/>
    <property type="evidence" value="ECO:0007669"/>
    <property type="project" value="UniProtKB-KW"/>
</dbReference>
<evidence type="ECO:0000256" key="3">
    <source>
        <dbReference type="ARBA" id="ARBA00022676"/>
    </source>
</evidence>
<comment type="subcellular location">
    <subcellularLocation>
        <location evidence="10">Cell membrane</location>
        <topology evidence="10">Peripheral membrane protein</topology>
        <orientation evidence="10">Cytoplasmic side</orientation>
    </subcellularLocation>
</comment>
<evidence type="ECO:0000259" key="11">
    <source>
        <dbReference type="Pfam" id="PF03033"/>
    </source>
</evidence>
<evidence type="ECO:0000256" key="10">
    <source>
        <dbReference type="HAMAP-Rule" id="MF_00033"/>
    </source>
</evidence>